<proteinExistence type="predicted"/>
<protein>
    <recommendedName>
        <fullName evidence="3">Endonuclease/exonuclease/phosphatase domain-containing protein</fullName>
    </recommendedName>
</protein>
<dbReference type="EMBL" id="JARKHS020025667">
    <property type="protein sequence ID" value="KAK8767187.1"/>
    <property type="molecule type" value="Genomic_DNA"/>
</dbReference>
<sequence>MHNVVQLGEGLELPTIFWSYKDEPFLNTHLFLQANCSPHFGLTKSLKLVLPCKPDCSCTTRMSLVLKLCGASCICKNVSYMWIPSTHFRILEEPILALYYMLKHMSGSKIIMAGDLNLAGINWNTLNTANIRI</sequence>
<gene>
    <name evidence="1" type="ORF">V5799_006032</name>
</gene>
<comment type="caution">
    <text evidence="1">The sequence shown here is derived from an EMBL/GenBank/DDBJ whole genome shotgun (WGS) entry which is preliminary data.</text>
</comment>
<evidence type="ECO:0008006" key="3">
    <source>
        <dbReference type="Google" id="ProtNLM"/>
    </source>
</evidence>
<organism evidence="1 2">
    <name type="scientific">Amblyomma americanum</name>
    <name type="common">Lone star tick</name>
    <dbReference type="NCBI Taxonomy" id="6943"/>
    <lineage>
        <taxon>Eukaryota</taxon>
        <taxon>Metazoa</taxon>
        <taxon>Ecdysozoa</taxon>
        <taxon>Arthropoda</taxon>
        <taxon>Chelicerata</taxon>
        <taxon>Arachnida</taxon>
        <taxon>Acari</taxon>
        <taxon>Parasitiformes</taxon>
        <taxon>Ixodida</taxon>
        <taxon>Ixodoidea</taxon>
        <taxon>Ixodidae</taxon>
        <taxon>Amblyomminae</taxon>
        <taxon>Amblyomma</taxon>
    </lineage>
</organism>
<dbReference type="Proteomes" id="UP001321473">
    <property type="component" value="Unassembled WGS sequence"/>
</dbReference>
<accession>A0AAQ4DXJ7</accession>
<reference evidence="1 2" key="1">
    <citation type="journal article" date="2023" name="Arcadia Sci">
        <title>De novo assembly of a long-read Amblyomma americanum tick genome.</title>
        <authorList>
            <person name="Chou S."/>
            <person name="Poskanzer K.E."/>
            <person name="Rollins M."/>
            <person name="Thuy-Boun P.S."/>
        </authorList>
    </citation>
    <scope>NUCLEOTIDE SEQUENCE [LARGE SCALE GENOMIC DNA]</scope>
    <source>
        <strain evidence="1">F_SG_1</strain>
        <tissue evidence="1">Salivary glands</tissue>
    </source>
</reference>
<keyword evidence="2" id="KW-1185">Reference proteome</keyword>
<dbReference type="AlphaFoldDB" id="A0AAQ4DXJ7"/>
<name>A0AAQ4DXJ7_AMBAM</name>
<evidence type="ECO:0000313" key="1">
    <source>
        <dbReference type="EMBL" id="KAK8767187.1"/>
    </source>
</evidence>
<evidence type="ECO:0000313" key="2">
    <source>
        <dbReference type="Proteomes" id="UP001321473"/>
    </source>
</evidence>